<name>A0ABU1MXZ6_9CAUL</name>
<evidence type="ECO:0000256" key="1">
    <source>
        <dbReference type="SAM" id="Phobius"/>
    </source>
</evidence>
<comment type="caution">
    <text evidence="2">The sequence shown here is derived from an EMBL/GenBank/DDBJ whole genome shotgun (WGS) entry which is preliminary data.</text>
</comment>
<dbReference type="EMBL" id="JAVDRL010000005">
    <property type="protein sequence ID" value="MDR6531044.1"/>
    <property type="molecule type" value="Genomic_DNA"/>
</dbReference>
<keyword evidence="1" id="KW-1133">Transmembrane helix</keyword>
<reference evidence="2 3" key="1">
    <citation type="submission" date="2023-07" db="EMBL/GenBank/DDBJ databases">
        <title>Sorghum-associated microbial communities from plants grown in Nebraska, USA.</title>
        <authorList>
            <person name="Schachtman D."/>
        </authorList>
    </citation>
    <scope>NUCLEOTIDE SEQUENCE [LARGE SCALE GENOMIC DNA]</scope>
    <source>
        <strain evidence="2 3">DS2154</strain>
    </source>
</reference>
<evidence type="ECO:0000313" key="3">
    <source>
        <dbReference type="Proteomes" id="UP001262754"/>
    </source>
</evidence>
<gene>
    <name evidence="2" type="ORF">J2800_001786</name>
</gene>
<feature type="transmembrane region" description="Helical" evidence="1">
    <location>
        <begin position="5"/>
        <end position="23"/>
    </location>
</feature>
<feature type="transmembrane region" description="Helical" evidence="1">
    <location>
        <begin position="29"/>
        <end position="50"/>
    </location>
</feature>
<organism evidence="2 3">
    <name type="scientific">Caulobacter rhizosphaerae</name>
    <dbReference type="NCBI Taxonomy" id="2010972"/>
    <lineage>
        <taxon>Bacteria</taxon>
        <taxon>Pseudomonadati</taxon>
        <taxon>Pseudomonadota</taxon>
        <taxon>Alphaproteobacteria</taxon>
        <taxon>Caulobacterales</taxon>
        <taxon>Caulobacteraceae</taxon>
        <taxon>Caulobacter</taxon>
    </lineage>
</organism>
<keyword evidence="1" id="KW-0812">Transmembrane</keyword>
<sequence>MRIFLYILGFLVAAAVAVLPWILISPITFVTVLVSVAGVAMIVLLIVGLVKGWGISLQVGGGT</sequence>
<protein>
    <submittedName>
        <fullName evidence="2">Uncharacterized protein (DUF983 family)</fullName>
    </submittedName>
</protein>
<evidence type="ECO:0000313" key="2">
    <source>
        <dbReference type="EMBL" id="MDR6531044.1"/>
    </source>
</evidence>
<keyword evidence="1" id="KW-0472">Membrane</keyword>
<keyword evidence="3" id="KW-1185">Reference proteome</keyword>
<dbReference type="Proteomes" id="UP001262754">
    <property type="component" value="Unassembled WGS sequence"/>
</dbReference>
<accession>A0ABU1MXZ6</accession>
<proteinExistence type="predicted"/>
<dbReference type="RefSeq" id="WP_056755261.1">
    <property type="nucleotide sequence ID" value="NZ_JAVDRL010000005.1"/>
</dbReference>